<dbReference type="OMA" id="AFHEEHI"/>
<feature type="region of interest" description="Disordered" evidence="6">
    <location>
        <begin position="73"/>
        <end position="106"/>
    </location>
</feature>
<evidence type="ECO:0000256" key="1">
    <source>
        <dbReference type="ARBA" id="ARBA00004173"/>
    </source>
</evidence>
<dbReference type="HOGENOM" id="CLU_147479_0_0_1"/>
<reference evidence="7" key="2">
    <citation type="submission" date="2015-02" db="UniProtKB">
        <authorList>
            <consortium name="EnsemblMetazoa"/>
        </authorList>
    </citation>
    <scope>IDENTIFICATION</scope>
</reference>
<keyword evidence="5" id="KW-0496">Mitochondrion</keyword>
<keyword evidence="8" id="KW-1185">Reference proteome</keyword>
<organism evidence="7 8">
    <name type="scientific">Strigamia maritima</name>
    <name type="common">European centipede</name>
    <name type="synonym">Geophilus maritimus</name>
    <dbReference type="NCBI Taxonomy" id="126957"/>
    <lineage>
        <taxon>Eukaryota</taxon>
        <taxon>Metazoa</taxon>
        <taxon>Ecdysozoa</taxon>
        <taxon>Arthropoda</taxon>
        <taxon>Myriapoda</taxon>
        <taxon>Chilopoda</taxon>
        <taxon>Pleurostigmophora</taxon>
        <taxon>Geophilomorpha</taxon>
        <taxon>Linotaeniidae</taxon>
        <taxon>Strigamia</taxon>
    </lineage>
</organism>
<keyword evidence="3" id="KW-0809">Transit peptide</keyword>
<evidence type="ECO:0000313" key="7">
    <source>
        <dbReference type="EnsemblMetazoa" id="SMAR010979-PA"/>
    </source>
</evidence>
<comment type="similarity">
    <text evidence="2">Belongs to the ATPase inhibitor family.</text>
</comment>
<sequence length="106" mass="12215">MAAVAGRRLFGSILRIRSQTSRMSFGSWGGGKDTDRAGAIRETGDAFAKREKAEEERYFKKLQKEQFSKLKDDVSSEIKHHEQQIKHHEEALKRHKKRLADMGKDD</sequence>
<dbReference type="Pfam" id="PF04568">
    <property type="entry name" value="IATP"/>
    <property type="match status" value="1"/>
</dbReference>
<evidence type="ECO:0008006" key="9">
    <source>
        <dbReference type="Google" id="ProtNLM"/>
    </source>
</evidence>
<dbReference type="AlphaFoldDB" id="T1JB47"/>
<dbReference type="EnsemblMetazoa" id="SMAR010979-RA">
    <property type="protein sequence ID" value="SMAR010979-PA"/>
    <property type="gene ID" value="SMAR010979"/>
</dbReference>
<dbReference type="Proteomes" id="UP000014500">
    <property type="component" value="Unassembled WGS sequence"/>
</dbReference>
<proteinExistence type="inferred from homology"/>
<comment type="subcellular location">
    <subcellularLocation>
        <location evidence="1">Mitochondrion</location>
    </subcellularLocation>
</comment>
<evidence type="ECO:0000256" key="5">
    <source>
        <dbReference type="ARBA" id="ARBA00023128"/>
    </source>
</evidence>
<protein>
    <recommendedName>
        <fullName evidence="9">ATPase inhibitor, mitochondrial</fullName>
    </recommendedName>
</protein>
<evidence type="ECO:0000256" key="3">
    <source>
        <dbReference type="ARBA" id="ARBA00022946"/>
    </source>
</evidence>
<keyword evidence="4" id="KW-0175">Coiled coil</keyword>
<dbReference type="PANTHER" id="PTHR48417:SF1">
    <property type="entry name" value="ATP SYNTHASE F1 SUBUNIT EPSILON"/>
    <property type="match status" value="1"/>
</dbReference>
<dbReference type="PANTHER" id="PTHR48417">
    <property type="entry name" value="ATP SYNTHASE F1 SUBUNIT EPSILON"/>
    <property type="match status" value="1"/>
</dbReference>
<feature type="compositionally biased region" description="Basic and acidic residues" evidence="6">
    <location>
        <begin position="73"/>
        <end position="92"/>
    </location>
</feature>
<evidence type="ECO:0000256" key="4">
    <source>
        <dbReference type="ARBA" id="ARBA00023054"/>
    </source>
</evidence>
<dbReference type="InterPro" id="IPR007648">
    <property type="entry name" value="ATPase_inhibitor_mt"/>
</dbReference>
<evidence type="ECO:0000256" key="2">
    <source>
        <dbReference type="ARBA" id="ARBA00010901"/>
    </source>
</evidence>
<dbReference type="GO" id="GO:0005739">
    <property type="term" value="C:mitochondrion"/>
    <property type="evidence" value="ECO:0007669"/>
    <property type="project" value="UniProtKB-SubCell"/>
</dbReference>
<dbReference type="SUPFAM" id="SSF64602">
    <property type="entry name" value="F1 ATPase inhibitor, IF1, C-terminal domain"/>
    <property type="match status" value="1"/>
</dbReference>
<name>T1JB47_STRMM</name>
<accession>T1JB47</accession>
<dbReference type="eggNOG" id="ENOG502S8MH">
    <property type="taxonomic scope" value="Eukaryota"/>
</dbReference>
<dbReference type="EMBL" id="JH432008">
    <property type="status" value="NOT_ANNOTATED_CDS"/>
    <property type="molecule type" value="Genomic_DNA"/>
</dbReference>
<dbReference type="GO" id="GO:0042030">
    <property type="term" value="F:ATPase inhibitor activity"/>
    <property type="evidence" value="ECO:0007669"/>
    <property type="project" value="InterPro"/>
</dbReference>
<reference evidence="8" key="1">
    <citation type="submission" date="2011-05" db="EMBL/GenBank/DDBJ databases">
        <authorList>
            <person name="Richards S.R."/>
            <person name="Qu J."/>
            <person name="Jiang H."/>
            <person name="Jhangiani S.N."/>
            <person name="Agravi P."/>
            <person name="Goodspeed R."/>
            <person name="Gross S."/>
            <person name="Mandapat C."/>
            <person name="Jackson L."/>
            <person name="Mathew T."/>
            <person name="Pu L."/>
            <person name="Thornton R."/>
            <person name="Saada N."/>
            <person name="Wilczek-Boney K.B."/>
            <person name="Lee S."/>
            <person name="Kovar C."/>
            <person name="Wu Y."/>
            <person name="Scherer S.E."/>
            <person name="Worley K.C."/>
            <person name="Muzny D.M."/>
            <person name="Gibbs R."/>
        </authorList>
    </citation>
    <scope>NUCLEOTIDE SEQUENCE</scope>
    <source>
        <strain evidence="8">Brora</strain>
    </source>
</reference>
<dbReference type="Gene3D" id="1.20.5.500">
    <property type="entry name" value="Single helix bin"/>
    <property type="match status" value="1"/>
</dbReference>
<evidence type="ECO:0000256" key="6">
    <source>
        <dbReference type="SAM" id="MobiDB-lite"/>
    </source>
</evidence>
<evidence type="ECO:0000313" key="8">
    <source>
        <dbReference type="Proteomes" id="UP000014500"/>
    </source>
</evidence>